<feature type="transmembrane region" description="Helical" evidence="2">
    <location>
        <begin position="48"/>
        <end position="70"/>
    </location>
</feature>
<keyword evidence="2" id="KW-0812">Transmembrane</keyword>
<dbReference type="Gene3D" id="2.50.20.10">
    <property type="entry name" value="Lipoprotein localisation LolA/LolB/LppX"/>
    <property type="match status" value="1"/>
</dbReference>
<keyword evidence="2" id="KW-1133">Transmembrane helix</keyword>
<comment type="caution">
    <text evidence="3">The sequence shown here is derived from an EMBL/GenBank/DDBJ whole genome shotgun (WGS) entry which is preliminary data.</text>
</comment>
<proteinExistence type="predicted"/>
<name>A0ABW5RNI3_9BACI</name>
<dbReference type="Proteomes" id="UP001597506">
    <property type="component" value="Unassembled WGS sequence"/>
</dbReference>
<accession>A0ABW5RNI3</accession>
<gene>
    <name evidence="3" type="ORF">ACFSUL_00110</name>
</gene>
<dbReference type="RefSeq" id="WP_377931537.1">
    <property type="nucleotide sequence ID" value="NZ_JBHUMF010000001.1"/>
</dbReference>
<evidence type="ECO:0000313" key="3">
    <source>
        <dbReference type="EMBL" id="MFD2679147.1"/>
    </source>
</evidence>
<evidence type="ECO:0000256" key="2">
    <source>
        <dbReference type="SAM" id="Phobius"/>
    </source>
</evidence>
<evidence type="ECO:0000313" key="4">
    <source>
        <dbReference type="Proteomes" id="UP001597506"/>
    </source>
</evidence>
<evidence type="ECO:0008006" key="5">
    <source>
        <dbReference type="Google" id="ProtNLM"/>
    </source>
</evidence>
<organism evidence="3 4">
    <name type="scientific">Bacillus seohaeanensis</name>
    <dbReference type="NCBI Taxonomy" id="284580"/>
    <lineage>
        <taxon>Bacteria</taxon>
        <taxon>Bacillati</taxon>
        <taxon>Bacillota</taxon>
        <taxon>Bacilli</taxon>
        <taxon>Bacillales</taxon>
        <taxon>Bacillaceae</taxon>
        <taxon>Bacillus</taxon>
    </lineage>
</organism>
<feature type="compositionally biased region" description="Basic and acidic residues" evidence="1">
    <location>
        <begin position="87"/>
        <end position="98"/>
    </location>
</feature>
<reference evidence="4" key="1">
    <citation type="journal article" date="2019" name="Int. J. Syst. Evol. Microbiol.">
        <title>The Global Catalogue of Microorganisms (GCM) 10K type strain sequencing project: providing services to taxonomists for standard genome sequencing and annotation.</title>
        <authorList>
            <consortium name="The Broad Institute Genomics Platform"/>
            <consortium name="The Broad Institute Genome Sequencing Center for Infectious Disease"/>
            <person name="Wu L."/>
            <person name="Ma J."/>
        </authorList>
    </citation>
    <scope>NUCLEOTIDE SEQUENCE [LARGE SCALE GENOMIC DNA]</scope>
    <source>
        <strain evidence="4">KCTC 3913</strain>
    </source>
</reference>
<dbReference type="EMBL" id="JBHUMF010000001">
    <property type="protein sequence ID" value="MFD2679147.1"/>
    <property type="molecule type" value="Genomic_DNA"/>
</dbReference>
<evidence type="ECO:0000256" key="1">
    <source>
        <dbReference type="SAM" id="MobiDB-lite"/>
    </source>
</evidence>
<protein>
    <recommendedName>
        <fullName evidence="5">DUF4367 domain-containing protein</fullName>
    </recommendedName>
</protein>
<keyword evidence="4" id="KW-1185">Reference proteome</keyword>
<sequence length="523" mass="61245">MEKIFSNIKENMNKTVLKEINFDDKNKEKVRQAIYKKRKKTRFHLKPTLRYLLSISVACLFLLGMGYYIADKLEILPGEEQMASSNNKKEDVQQEHQNESNLYTPPAKEESYEDMTKEEVVVKLLNTVDYFHTAVGKFEEYNTYYDGSDSTVNTEYKISTKNVIGGYEKSISPFVDKLMGIEESINELIYNDKKIWRKESVGKTYRVSDYKPELSQDTVTPEQAFSIDLKDLYESDSKFRERPPNGNSNLSLFPYEVTASYLRNEHLWEIEKQNEEVLGHNTIVLYGKLDEKVKNKMEANTDAFRFWVDKDTGILVKYETYGTDGELISYLHPESLAVNVPIDPKEFVPNLDGYNKMDIPKRAYDDPREQEIEVVNHADTFKEETDAVLDLLRTDVPFLYEFTHPDLEIFSASYEKYKDFKHAYLTYSYKKDKNELGSGRRLLYVRAYHKDSIIRSTGDFEREKGEQLEKFTLNSIEWESYKIKNTSNSYFIGERGEYKYEIVSQEITPQETKDLLGSFKPKN</sequence>
<keyword evidence="2" id="KW-0472">Membrane</keyword>
<feature type="region of interest" description="Disordered" evidence="1">
    <location>
        <begin position="84"/>
        <end position="112"/>
    </location>
</feature>